<dbReference type="InterPro" id="IPR036271">
    <property type="entry name" value="Tet_transcr_reg_TetR-rel_C_sf"/>
</dbReference>
<feature type="domain" description="HTH tetR-type" evidence="5">
    <location>
        <begin position="10"/>
        <end position="69"/>
    </location>
</feature>
<dbReference type="SUPFAM" id="SSF46689">
    <property type="entry name" value="Homeodomain-like"/>
    <property type="match status" value="1"/>
</dbReference>
<evidence type="ECO:0000313" key="7">
    <source>
        <dbReference type="Proteomes" id="UP001500630"/>
    </source>
</evidence>
<evidence type="ECO:0000256" key="2">
    <source>
        <dbReference type="ARBA" id="ARBA00023125"/>
    </source>
</evidence>
<dbReference type="Pfam" id="PF00440">
    <property type="entry name" value="TetR_N"/>
    <property type="match status" value="1"/>
</dbReference>
<keyword evidence="2 4" id="KW-0238">DNA-binding</keyword>
<sequence length="184" mass="20504">MERPLRRDARRNRDALVEAARQVLAERGVDAPLEAVAKRAGVAIGTLYRHFPERGDLVDAILDEKVAGWAELAGQALACDDPWEGLVLFLERTCELQARDRAFTELACLSHQDDRSEVNRLVYQLVERAQQAGALRLDVGPVDLAFFMMANSKVAEQAPGQWRRHFTLMLDALREDGRKGAGPA</sequence>
<dbReference type="EMBL" id="BAABDQ010000021">
    <property type="protein sequence ID" value="GAA3584109.1"/>
    <property type="molecule type" value="Genomic_DNA"/>
</dbReference>
<dbReference type="PANTHER" id="PTHR30055">
    <property type="entry name" value="HTH-TYPE TRANSCRIPTIONAL REGULATOR RUTR"/>
    <property type="match status" value="1"/>
</dbReference>
<evidence type="ECO:0000256" key="3">
    <source>
        <dbReference type="ARBA" id="ARBA00023163"/>
    </source>
</evidence>
<keyword evidence="7" id="KW-1185">Reference proteome</keyword>
<name>A0ABP6YJC8_9ACTN</name>
<protein>
    <submittedName>
        <fullName evidence="6">TetR/AcrR family transcriptional regulator</fullName>
    </submittedName>
</protein>
<reference evidence="7" key="1">
    <citation type="journal article" date="2019" name="Int. J. Syst. Evol. Microbiol.">
        <title>The Global Catalogue of Microorganisms (GCM) 10K type strain sequencing project: providing services to taxonomists for standard genome sequencing and annotation.</title>
        <authorList>
            <consortium name="The Broad Institute Genomics Platform"/>
            <consortium name="The Broad Institute Genome Sequencing Center for Infectious Disease"/>
            <person name="Wu L."/>
            <person name="Ma J."/>
        </authorList>
    </citation>
    <scope>NUCLEOTIDE SEQUENCE [LARGE SCALE GENOMIC DNA]</scope>
    <source>
        <strain evidence="7">JCM 17326</strain>
    </source>
</reference>
<dbReference type="RefSeq" id="WP_345569790.1">
    <property type="nucleotide sequence ID" value="NZ_BAABDQ010000021.1"/>
</dbReference>
<dbReference type="SUPFAM" id="SSF48498">
    <property type="entry name" value="Tetracyclin repressor-like, C-terminal domain"/>
    <property type="match status" value="1"/>
</dbReference>
<comment type="caution">
    <text evidence="6">The sequence shown here is derived from an EMBL/GenBank/DDBJ whole genome shotgun (WGS) entry which is preliminary data.</text>
</comment>
<keyword evidence="3" id="KW-0804">Transcription</keyword>
<dbReference type="Proteomes" id="UP001500630">
    <property type="component" value="Unassembled WGS sequence"/>
</dbReference>
<dbReference type="InterPro" id="IPR049445">
    <property type="entry name" value="TetR_SbtR-like_C"/>
</dbReference>
<evidence type="ECO:0000256" key="1">
    <source>
        <dbReference type="ARBA" id="ARBA00023015"/>
    </source>
</evidence>
<accession>A0ABP6YJC8</accession>
<dbReference type="PROSITE" id="PS50977">
    <property type="entry name" value="HTH_TETR_2"/>
    <property type="match status" value="1"/>
</dbReference>
<dbReference type="PANTHER" id="PTHR30055:SF234">
    <property type="entry name" value="HTH-TYPE TRANSCRIPTIONAL REGULATOR BETI"/>
    <property type="match status" value="1"/>
</dbReference>
<dbReference type="Pfam" id="PF21597">
    <property type="entry name" value="TetR_C_43"/>
    <property type="match status" value="1"/>
</dbReference>
<dbReference type="InterPro" id="IPR050109">
    <property type="entry name" value="HTH-type_TetR-like_transc_reg"/>
</dbReference>
<dbReference type="PRINTS" id="PR00455">
    <property type="entry name" value="HTHTETR"/>
</dbReference>
<evidence type="ECO:0000256" key="4">
    <source>
        <dbReference type="PROSITE-ProRule" id="PRU00335"/>
    </source>
</evidence>
<keyword evidence="1" id="KW-0805">Transcription regulation</keyword>
<gene>
    <name evidence="6" type="ORF">GCM10022419_077400</name>
</gene>
<evidence type="ECO:0000259" key="5">
    <source>
        <dbReference type="PROSITE" id="PS50977"/>
    </source>
</evidence>
<feature type="DNA-binding region" description="H-T-H motif" evidence="4">
    <location>
        <begin position="32"/>
        <end position="51"/>
    </location>
</feature>
<organism evidence="6 7">
    <name type="scientific">Nonomuraea rosea</name>
    <dbReference type="NCBI Taxonomy" id="638574"/>
    <lineage>
        <taxon>Bacteria</taxon>
        <taxon>Bacillati</taxon>
        <taxon>Actinomycetota</taxon>
        <taxon>Actinomycetes</taxon>
        <taxon>Streptosporangiales</taxon>
        <taxon>Streptosporangiaceae</taxon>
        <taxon>Nonomuraea</taxon>
    </lineage>
</organism>
<proteinExistence type="predicted"/>
<evidence type="ECO:0000313" key="6">
    <source>
        <dbReference type="EMBL" id="GAA3584109.1"/>
    </source>
</evidence>
<dbReference type="InterPro" id="IPR009057">
    <property type="entry name" value="Homeodomain-like_sf"/>
</dbReference>
<dbReference type="Gene3D" id="1.10.357.10">
    <property type="entry name" value="Tetracycline Repressor, domain 2"/>
    <property type="match status" value="1"/>
</dbReference>
<dbReference type="InterPro" id="IPR001647">
    <property type="entry name" value="HTH_TetR"/>
</dbReference>